<feature type="domain" description="PD-(D/E)XK endonuclease-like" evidence="1">
    <location>
        <begin position="641"/>
        <end position="949"/>
    </location>
</feature>
<dbReference type="InterPro" id="IPR011604">
    <property type="entry name" value="PDDEXK-like_dom_sf"/>
</dbReference>
<protein>
    <submittedName>
        <fullName evidence="2">PD-(D/E)XK nuclease family protein</fullName>
    </submittedName>
</protein>
<sequence length="952" mass="111634">MARIFVVHPEKNLLQLVASHLLQRKHLSKALVIFPHRRPAAFLQYYLAQEINGPCLLPTIMSFEDWIRKTYVLTRNEAEIPLDECDQAWLVYRAARKVLKDGRQELSFDEFFPWALRLAALFREFDLELTDARDIHYPPEESLPRKAVEILEKLGQIYDTFNGLLAKGNWTTSAKMLRFLAESEFPLPDMPVYLIGFYTLTKAEDHLFRKLYNNGAFIYWYAEPDRLPEFYEKWRKEWNAEIHEIKPDEPRNREFFFFEAHDLHAELRELEERLSSEELNTRPDHCAVVLLSIGNLIPLLYFLPKGPVNLTMGYPLKLTGLFAFLKSLFALVLSRDEEKGYHLEELLEFLKSPYLENTYSLEIKLREYGAPFVTLEDILNLMGPDLNKFVKNLFDKIVLPFDKVQTPADLSRNLRKVFNFIEAHKSVDVLEIEFLAAILEKVLPVLEGSLFSDVSMGKRGLFRFFESMVSSVRVPFEGEPLQGLQIMGLLEARLLSFDKLFFLDVNEGVLPDVEEVNPLIPHGVRPALGLPDRQKDEEILRYHFERLIQSAKEVHLFWQFQTTGSGSGKAGFNEKKTRSRYVEKIIWDIEKREEKFFSESREAHRLRKSTLDLQPQGLLRPKFLHKDDRFRGIIKRKIGKISPSLLATYLECPLKFFYSKVLGLSSPQLPEEIEHTQLGIAVHGALEKFFRKTVKNRFPAIVRRKNLKFEKLFGLFKTVLEEQDFYRLLSPEKRFLMLKGAEYRLRKYLENHPEETEILGLEKDYGMSFEVDGSIFELFGRIDRIDRRGGCYVVLDYKTGYVNGIRTTKFLDLDVSPWLSKKKFDRETLEEIVERLPDLQLPFYVYLFAKNPHSACLVSEEKGEELLKKTTAAYVKLREKGEEVYLIKPEELLPGRQSAERVEKYSTWMDEKFPELLKYLVLHIMEAPEWYPAVKENICRYCEYQKICRYAV</sequence>
<comment type="caution">
    <text evidence="2">The sequence shown here is derived from an EMBL/GenBank/DDBJ whole genome shotgun (WGS) entry which is preliminary data.</text>
</comment>
<evidence type="ECO:0000259" key="1">
    <source>
        <dbReference type="Pfam" id="PF12705"/>
    </source>
</evidence>
<evidence type="ECO:0000313" key="2">
    <source>
        <dbReference type="EMBL" id="HDL90341.1"/>
    </source>
</evidence>
<dbReference type="SUPFAM" id="SSF52540">
    <property type="entry name" value="P-loop containing nucleoside triphosphate hydrolases"/>
    <property type="match status" value="1"/>
</dbReference>
<dbReference type="EMBL" id="DQZW01000258">
    <property type="protein sequence ID" value="HDL90341.1"/>
    <property type="molecule type" value="Genomic_DNA"/>
</dbReference>
<dbReference type="Pfam" id="PF12705">
    <property type="entry name" value="PDDEXK_1"/>
    <property type="match status" value="1"/>
</dbReference>
<organism evidence="2">
    <name type="scientific">Thermodesulforhabdus norvegica</name>
    <dbReference type="NCBI Taxonomy" id="39841"/>
    <lineage>
        <taxon>Bacteria</taxon>
        <taxon>Pseudomonadati</taxon>
        <taxon>Thermodesulfobacteriota</taxon>
        <taxon>Syntrophobacteria</taxon>
        <taxon>Syntrophobacterales</taxon>
        <taxon>Thermodesulforhabdaceae</taxon>
        <taxon>Thermodesulforhabdus</taxon>
    </lineage>
</organism>
<dbReference type="Gene3D" id="3.90.320.10">
    <property type="match status" value="1"/>
</dbReference>
<dbReference type="InterPro" id="IPR027417">
    <property type="entry name" value="P-loop_NTPase"/>
</dbReference>
<dbReference type="InterPro" id="IPR038726">
    <property type="entry name" value="PDDEXK_AddAB-type"/>
</dbReference>
<accession>A0A7C1B1Z5</accession>
<dbReference type="Proteomes" id="UP000886355">
    <property type="component" value="Unassembled WGS sequence"/>
</dbReference>
<name>A0A7C1B1Z5_9BACT</name>
<proteinExistence type="predicted"/>
<dbReference type="AlphaFoldDB" id="A0A7C1B1Z5"/>
<gene>
    <name evidence="2" type="ORF">ENG14_05500</name>
</gene>
<reference evidence="2" key="1">
    <citation type="journal article" date="2020" name="mSystems">
        <title>Genome- and Community-Level Interaction Insights into Carbon Utilization and Element Cycling Functions of Hydrothermarchaeota in Hydrothermal Sediment.</title>
        <authorList>
            <person name="Zhou Z."/>
            <person name="Liu Y."/>
            <person name="Xu W."/>
            <person name="Pan J."/>
            <person name="Luo Z.H."/>
            <person name="Li M."/>
        </authorList>
    </citation>
    <scope>NUCLEOTIDE SEQUENCE [LARGE SCALE GENOMIC DNA]</scope>
    <source>
        <strain evidence="2">HyVt-19</strain>
    </source>
</reference>